<dbReference type="KEGG" id="rfs:C1I64_04730"/>
<protein>
    <recommendedName>
        <fullName evidence="1">Transglycosylase SLT domain-containing protein</fullName>
    </recommendedName>
</protein>
<dbReference type="Proteomes" id="UP000285317">
    <property type="component" value="Chromosome"/>
</dbReference>
<accession>A0A3T0SYM8</accession>
<dbReference type="InterPro" id="IPR043992">
    <property type="entry name" value="SLT_3"/>
</dbReference>
<gene>
    <name evidence="2" type="ORF">C1I64_04730</name>
</gene>
<evidence type="ECO:0000313" key="3">
    <source>
        <dbReference type="Proteomes" id="UP000285317"/>
    </source>
</evidence>
<sequence length="83" mass="9154">MMRAESGCNPSAIGDLSLTYQGSGRREGMSCGLMQVRVLAGRPDCDALLDPATNLANAWRIYQARGSFTPWSVYTSDKYEQFL</sequence>
<dbReference type="AlphaFoldDB" id="A0A3T0SYM8"/>
<feature type="domain" description="Transglycosylase SLT" evidence="1">
    <location>
        <begin position="4"/>
        <end position="72"/>
    </location>
</feature>
<dbReference type="Pfam" id="PF18896">
    <property type="entry name" value="SLT_3"/>
    <property type="match status" value="1"/>
</dbReference>
<dbReference type="InterPro" id="IPR023346">
    <property type="entry name" value="Lysozyme-like_dom_sf"/>
</dbReference>
<dbReference type="SUPFAM" id="SSF53955">
    <property type="entry name" value="Lysozyme-like"/>
    <property type="match status" value="1"/>
</dbReference>
<dbReference type="EMBL" id="CP028137">
    <property type="protein sequence ID" value="AZZ51414.1"/>
    <property type="molecule type" value="Genomic_DNA"/>
</dbReference>
<reference evidence="2 3" key="1">
    <citation type="submission" date="2018-03" db="EMBL/GenBank/DDBJ databases">
        <title>Bacteriophage NCPPB3778 and a type I-E CRISPR drive the evolution of the US Biological Select Agent, Rathayibacter toxicus.</title>
        <authorList>
            <person name="Davis E.W.II."/>
            <person name="Tabima J.F."/>
            <person name="Weisberg A.J."/>
            <person name="Dantas Lopes L."/>
            <person name="Wiseman M.S."/>
            <person name="Wiseman M.S."/>
            <person name="Pupko T."/>
            <person name="Belcher M.S."/>
            <person name="Sechler A.J."/>
            <person name="Tancos M.A."/>
            <person name="Schroeder B.K."/>
            <person name="Murray T.D."/>
            <person name="Luster D.G."/>
            <person name="Schneider W.L."/>
            <person name="Rogers E."/>
            <person name="Andreote F.D."/>
            <person name="Grunwald N.J."/>
            <person name="Putnam M.L."/>
            <person name="Chang J.H."/>
        </authorList>
    </citation>
    <scope>NUCLEOTIDE SEQUENCE [LARGE SCALE GENOMIC DNA]</scope>
    <source>
        <strain evidence="2 3">DSM 15932</strain>
    </source>
</reference>
<name>A0A3T0SYM8_9MICO</name>
<evidence type="ECO:0000313" key="2">
    <source>
        <dbReference type="EMBL" id="AZZ51414.1"/>
    </source>
</evidence>
<evidence type="ECO:0000259" key="1">
    <source>
        <dbReference type="Pfam" id="PF18896"/>
    </source>
</evidence>
<proteinExistence type="predicted"/>
<organism evidence="2 3">
    <name type="scientific">Rathayibacter festucae DSM 15932</name>
    <dbReference type="NCBI Taxonomy" id="1328866"/>
    <lineage>
        <taxon>Bacteria</taxon>
        <taxon>Bacillati</taxon>
        <taxon>Actinomycetota</taxon>
        <taxon>Actinomycetes</taxon>
        <taxon>Micrococcales</taxon>
        <taxon>Microbacteriaceae</taxon>
        <taxon>Rathayibacter</taxon>
    </lineage>
</organism>